<dbReference type="STRING" id="587636.SAMN05216199_1969"/>
<dbReference type="PANTHER" id="PTHR39203:SF1">
    <property type="entry name" value="CYTOPLASMIC PROTEIN"/>
    <property type="match status" value="1"/>
</dbReference>
<organism evidence="3 4">
    <name type="scientific">Pedococcus cremeus</name>
    <dbReference type="NCBI Taxonomy" id="587636"/>
    <lineage>
        <taxon>Bacteria</taxon>
        <taxon>Bacillati</taxon>
        <taxon>Actinomycetota</taxon>
        <taxon>Actinomycetes</taxon>
        <taxon>Micrococcales</taxon>
        <taxon>Intrasporangiaceae</taxon>
        <taxon>Pedococcus</taxon>
    </lineage>
</organism>
<gene>
    <name evidence="3" type="ORF">SAMN05216199_1969</name>
</gene>
<dbReference type="InterPro" id="IPR007374">
    <property type="entry name" value="ASCH_domain"/>
</dbReference>
<reference evidence="4" key="1">
    <citation type="submission" date="2016-10" db="EMBL/GenBank/DDBJ databases">
        <authorList>
            <person name="Varghese N."/>
            <person name="Submissions S."/>
        </authorList>
    </citation>
    <scope>NUCLEOTIDE SEQUENCE [LARGE SCALE GENOMIC DNA]</scope>
    <source>
        <strain evidence="4">CGMCC 1.6963</strain>
    </source>
</reference>
<evidence type="ECO:0000313" key="4">
    <source>
        <dbReference type="Proteomes" id="UP000199019"/>
    </source>
</evidence>
<dbReference type="CDD" id="cd06553">
    <property type="entry name" value="ASCH_Ef3133_like"/>
    <property type="match status" value="1"/>
</dbReference>
<keyword evidence="4" id="KW-1185">Reference proteome</keyword>
<name>A0A1H9UKE4_9MICO</name>
<dbReference type="EMBL" id="FOHB01000003">
    <property type="protein sequence ID" value="SES09799.1"/>
    <property type="molecule type" value="Genomic_DNA"/>
</dbReference>
<dbReference type="PANTHER" id="PTHR39203">
    <property type="entry name" value="CYTOPLASMIC PROTEIN-RELATED"/>
    <property type="match status" value="1"/>
</dbReference>
<accession>A0A1H9UKE4</accession>
<sequence length="163" mass="18451">MIRIDEAAAERMWDDYRRAHPGRHTDTESPPAEHFGDSPEMADELLTEVLDGPKRATAALVAEFADGDEALPRIGSHWIACDGKGNPRLVLRSVELRVGPVTSVDEAFAYDEGEGERTRDWWLDAHRGYWQRICTKMGLDYDDSLEVVFERFAVVWPPEHADA</sequence>
<evidence type="ECO:0000259" key="2">
    <source>
        <dbReference type="SMART" id="SM01022"/>
    </source>
</evidence>
<dbReference type="AlphaFoldDB" id="A0A1H9UKE4"/>
<dbReference type="RefSeq" id="WP_245735707.1">
    <property type="nucleotide sequence ID" value="NZ_FOHB01000003.1"/>
</dbReference>
<protein>
    <submittedName>
        <fullName evidence="3">Uncharacterized protein YhfF</fullName>
    </submittedName>
</protein>
<dbReference type="InterPro" id="IPR009326">
    <property type="entry name" value="DUF984"/>
</dbReference>
<evidence type="ECO:0000313" key="3">
    <source>
        <dbReference type="EMBL" id="SES09799.1"/>
    </source>
</evidence>
<dbReference type="InterPro" id="IPR015947">
    <property type="entry name" value="PUA-like_sf"/>
</dbReference>
<dbReference type="SMART" id="SM01022">
    <property type="entry name" value="ASCH"/>
    <property type="match status" value="1"/>
</dbReference>
<dbReference type="Proteomes" id="UP000199019">
    <property type="component" value="Unassembled WGS sequence"/>
</dbReference>
<dbReference type="Gene3D" id="3.10.400.10">
    <property type="entry name" value="Sulfate adenylyltransferase"/>
    <property type="match status" value="1"/>
</dbReference>
<proteinExistence type="predicted"/>
<feature type="domain" description="ASCH" evidence="2">
    <location>
        <begin position="33"/>
        <end position="156"/>
    </location>
</feature>
<feature type="compositionally biased region" description="Basic and acidic residues" evidence="1">
    <location>
        <begin position="17"/>
        <end position="27"/>
    </location>
</feature>
<dbReference type="SUPFAM" id="SSF88697">
    <property type="entry name" value="PUA domain-like"/>
    <property type="match status" value="1"/>
</dbReference>
<feature type="region of interest" description="Disordered" evidence="1">
    <location>
        <begin position="17"/>
        <end position="37"/>
    </location>
</feature>
<dbReference type="PIRSF" id="PIRSF021320">
    <property type="entry name" value="DUF984"/>
    <property type="match status" value="1"/>
</dbReference>
<evidence type="ECO:0000256" key="1">
    <source>
        <dbReference type="SAM" id="MobiDB-lite"/>
    </source>
</evidence>
<dbReference type="Pfam" id="PF04266">
    <property type="entry name" value="ASCH"/>
    <property type="match status" value="1"/>
</dbReference>